<comment type="caution">
    <text evidence="1">The sequence shown here is derived from an EMBL/GenBank/DDBJ whole genome shotgun (WGS) entry which is preliminary data.</text>
</comment>
<dbReference type="EMBL" id="JAHLFH010000050">
    <property type="protein sequence ID" value="MBU3819243.1"/>
    <property type="molecule type" value="Genomic_DNA"/>
</dbReference>
<dbReference type="InterPro" id="IPR028994">
    <property type="entry name" value="Integrin_alpha_N"/>
</dbReference>
<reference evidence="1" key="2">
    <citation type="submission" date="2021-04" db="EMBL/GenBank/DDBJ databases">
        <authorList>
            <person name="Gilroy R."/>
        </authorList>
    </citation>
    <scope>NUCLEOTIDE SEQUENCE</scope>
    <source>
        <strain evidence="1">742</strain>
    </source>
</reference>
<accession>A0A9E2KK26</accession>
<sequence length="409" mass="44933">MNGHTSVEELLRAPQLAGDYGMIQSALNEWLGQSAQLKYPLSGELLSPFLMGDYDGDGVQDAAVLYTTLDTSNVCLAILQREDGEVWRVQDTVEGLTETVDSVRFAHLQEGGSDQIVLGYLASQEEYYLAVYAYQQGRILSILEQPCEQYLVERITSKEYEDVILMSAAEGEGVQIELLTSDREGGFRRVAVMGLSPDRFMGCASLAAGTGGDGGQYLVLDGWTGVTGTNLASVLLRFNEETQQMEQAEQIGAAELYDASLRNVPDLISQDLDGDGVVEIPTQPGEAGLLNMSQGRRMDFIVWMDYTSSQPEKSFGLLDEEMGYYLELPMEWEGNLLLTDSAEYEGALELRSLDGQQLYLTVRITGTSGPAAGWTRLGVVASRQIQARLGPDAVIEDTDYRLSRSLYIL</sequence>
<protein>
    <recommendedName>
        <fullName evidence="3">VCBS repeat-containing protein</fullName>
    </recommendedName>
</protein>
<reference evidence="1" key="1">
    <citation type="journal article" date="2021" name="PeerJ">
        <title>Extensive microbial diversity within the chicken gut microbiome revealed by metagenomics and culture.</title>
        <authorList>
            <person name="Gilroy R."/>
            <person name="Ravi A."/>
            <person name="Getino M."/>
            <person name="Pursley I."/>
            <person name="Horton D.L."/>
            <person name="Alikhan N.F."/>
            <person name="Baker D."/>
            <person name="Gharbi K."/>
            <person name="Hall N."/>
            <person name="Watson M."/>
            <person name="Adriaenssens E.M."/>
            <person name="Foster-Nyarko E."/>
            <person name="Jarju S."/>
            <person name="Secka A."/>
            <person name="Antonio M."/>
            <person name="Oren A."/>
            <person name="Chaudhuri R.R."/>
            <person name="La Ragione R."/>
            <person name="Hildebrand F."/>
            <person name="Pallen M.J."/>
        </authorList>
    </citation>
    <scope>NUCLEOTIDE SEQUENCE</scope>
    <source>
        <strain evidence="1">742</strain>
    </source>
</reference>
<dbReference type="SUPFAM" id="SSF69318">
    <property type="entry name" value="Integrin alpha N-terminal domain"/>
    <property type="match status" value="1"/>
</dbReference>
<evidence type="ECO:0008006" key="3">
    <source>
        <dbReference type="Google" id="ProtNLM"/>
    </source>
</evidence>
<evidence type="ECO:0000313" key="2">
    <source>
        <dbReference type="Proteomes" id="UP000824178"/>
    </source>
</evidence>
<organism evidence="1 2">
    <name type="scientific">Candidatus Faecalibacterium intestinavium</name>
    <dbReference type="NCBI Taxonomy" id="2838580"/>
    <lineage>
        <taxon>Bacteria</taxon>
        <taxon>Bacillati</taxon>
        <taxon>Bacillota</taxon>
        <taxon>Clostridia</taxon>
        <taxon>Eubacteriales</taxon>
        <taxon>Oscillospiraceae</taxon>
        <taxon>Faecalibacterium</taxon>
    </lineage>
</organism>
<proteinExistence type="predicted"/>
<dbReference type="AlphaFoldDB" id="A0A9E2KK26"/>
<evidence type="ECO:0000313" key="1">
    <source>
        <dbReference type="EMBL" id="MBU3819243.1"/>
    </source>
</evidence>
<dbReference type="Proteomes" id="UP000824178">
    <property type="component" value="Unassembled WGS sequence"/>
</dbReference>
<gene>
    <name evidence="1" type="ORF">H9864_02545</name>
</gene>
<name>A0A9E2KK26_9FIRM</name>